<dbReference type="Pfam" id="PF00781">
    <property type="entry name" value="DAGK_cat"/>
    <property type="match status" value="1"/>
</dbReference>
<sequence>MSSDSDSALPHRNWLKNWLKVDDPFLEDFRKTWWGDGQRTNFGTGTWITIPKKVCETLQSSLVDMEGQMYLRDENSEMYGRLNERELHRFASGGVLLLGQSGTGISSLLLYFLIRRLSEAKPTLFVSKDNSTFFFASDGVWKPPSHPFWPQNYPSPRLSDTQMWSLVNSEDPPSPAIARCWWVVRTGYVATSTSNMLGSWCMRNDARNWYIPSWRKADLEQIISKHPKTRAFPGRSASLSDVLNYATPIPTEVLDFIIHPSHLEQRREELDQSDEDMFKRLSFNCRLKLHPKFPLVAIRDVLHTHLQSDLHILDFASPAVGIMVTNELKLLDLNQALSLTDRVVMPGVSLLDSWVFKSFIAHVLSDYRNKRFIERFFEMTWEPDGDCFVHEGEGEGQIEVGFPSSVSLLEQYQQTEPTKNPKSLKRLATFEYGVVQKRSKSEIDNSRPKLESLSAAPRHIQTFQTLEDIKLSSESFFVSLKPNPLFTFFFFEAEYSLITIWFLKTPEPEPATVDAECTPDSTVTVANVVNLVAKQNPDCTVDCRYVLVVPTQKRRIVWHMSLAEARGKVFVQEVDVDGSLVQFEPLPEMLIALYNPTSGDRSAKSFFENEVIPLLQRANKSIAQDKVFATERPVHAGEIVLELIESSQEELTIILGSGDGTLHEIINHVSSAQIKGARVDAPPTKLHFVLVPCGTANALYSSLFPPKDNAEISSTSYRLQSVQAFLNDSPGIPLTLAITTISSAPFVRAPPRAIVSSVVVSTSLHAAILHDSEKLRKEMPGIERFKAAAQQNSGKWYLGNAKILPAASTQVVQIYDPKTESFINHPDCDDDDDDGEYNSIVDVPGPFAYFLSTVNVDRLEPAFQITPVARKIVPSEATCDLMIVRPLRDPSVRMDSAETREGFTSKLWKVLQGAYQEGAHLKLRYNEEGDVVTDGDGPTVVEYVRCGGWEWLPDDIDDAAHLLCSDGTITTIEKGGRAVCVAATPMDKAGFYVHV</sequence>
<dbReference type="InterPro" id="IPR016064">
    <property type="entry name" value="NAD/diacylglycerol_kinase_sf"/>
</dbReference>
<dbReference type="PANTHER" id="PTHR12358:SF105">
    <property type="entry name" value="DAGKC DOMAIN-CONTAINING PROTEIN"/>
    <property type="match status" value="1"/>
</dbReference>
<dbReference type="PROSITE" id="PS50146">
    <property type="entry name" value="DAGK"/>
    <property type="match status" value="1"/>
</dbReference>
<evidence type="ECO:0000313" key="3">
    <source>
        <dbReference type="Proteomes" id="UP001498398"/>
    </source>
</evidence>
<accession>A0ABR1J0Z0</accession>
<dbReference type="EMBL" id="JBANRG010000042">
    <property type="protein sequence ID" value="KAK7447057.1"/>
    <property type="molecule type" value="Genomic_DNA"/>
</dbReference>
<name>A0ABR1J0Z0_9AGAR</name>
<dbReference type="Gene3D" id="3.40.50.10330">
    <property type="entry name" value="Probable inorganic polyphosphate/atp-NAD kinase, domain 1"/>
    <property type="match status" value="1"/>
</dbReference>
<reference evidence="2 3" key="1">
    <citation type="submission" date="2024-01" db="EMBL/GenBank/DDBJ databases">
        <title>A draft genome for the cacao thread blight pathogen Marasmiellus scandens.</title>
        <authorList>
            <person name="Baruah I.K."/>
            <person name="Leung J."/>
            <person name="Bukari Y."/>
            <person name="Amoako-Attah I."/>
            <person name="Meinhardt L.W."/>
            <person name="Bailey B.A."/>
            <person name="Cohen S.P."/>
        </authorList>
    </citation>
    <scope>NUCLEOTIDE SEQUENCE [LARGE SCALE GENOMIC DNA]</scope>
    <source>
        <strain evidence="2 3">GH-19</strain>
    </source>
</reference>
<gene>
    <name evidence="2" type="ORF">VKT23_014268</name>
</gene>
<evidence type="ECO:0000313" key="2">
    <source>
        <dbReference type="EMBL" id="KAK7447057.1"/>
    </source>
</evidence>
<organism evidence="2 3">
    <name type="scientific">Marasmiellus scandens</name>
    <dbReference type="NCBI Taxonomy" id="2682957"/>
    <lineage>
        <taxon>Eukaryota</taxon>
        <taxon>Fungi</taxon>
        <taxon>Dikarya</taxon>
        <taxon>Basidiomycota</taxon>
        <taxon>Agaricomycotina</taxon>
        <taxon>Agaricomycetes</taxon>
        <taxon>Agaricomycetidae</taxon>
        <taxon>Agaricales</taxon>
        <taxon>Marasmiineae</taxon>
        <taxon>Omphalotaceae</taxon>
        <taxon>Marasmiellus</taxon>
    </lineage>
</organism>
<proteinExistence type="predicted"/>
<evidence type="ECO:0000259" key="1">
    <source>
        <dbReference type="PROSITE" id="PS50146"/>
    </source>
</evidence>
<feature type="domain" description="DAGKc" evidence="1">
    <location>
        <begin position="585"/>
        <end position="715"/>
    </location>
</feature>
<dbReference type="InterPro" id="IPR017438">
    <property type="entry name" value="ATP-NAD_kinase_N"/>
</dbReference>
<dbReference type="InterPro" id="IPR050187">
    <property type="entry name" value="Lipid_Phosphate_FormReg"/>
</dbReference>
<dbReference type="PANTHER" id="PTHR12358">
    <property type="entry name" value="SPHINGOSINE KINASE"/>
    <property type="match status" value="1"/>
</dbReference>
<dbReference type="SUPFAM" id="SSF111331">
    <property type="entry name" value="NAD kinase/diacylglycerol kinase-like"/>
    <property type="match status" value="1"/>
</dbReference>
<keyword evidence="3" id="KW-1185">Reference proteome</keyword>
<dbReference type="InterPro" id="IPR001206">
    <property type="entry name" value="Diacylglycerol_kinase_cat_dom"/>
</dbReference>
<protein>
    <recommendedName>
        <fullName evidence="1">DAGKc domain-containing protein</fullName>
    </recommendedName>
</protein>
<comment type="caution">
    <text evidence="2">The sequence shown here is derived from an EMBL/GenBank/DDBJ whole genome shotgun (WGS) entry which is preliminary data.</text>
</comment>
<dbReference type="Proteomes" id="UP001498398">
    <property type="component" value="Unassembled WGS sequence"/>
</dbReference>